<evidence type="ECO:0008006" key="3">
    <source>
        <dbReference type="Google" id="ProtNLM"/>
    </source>
</evidence>
<evidence type="ECO:0000313" key="2">
    <source>
        <dbReference type="Proteomes" id="UP000662747"/>
    </source>
</evidence>
<dbReference type="EMBL" id="CP071090">
    <property type="protein sequence ID" value="QSQ23270.1"/>
    <property type="molecule type" value="Genomic_DNA"/>
</dbReference>
<dbReference type="RefSeq" id="WP_206724845.1">
    <property type="nucleotide sequence ID" value="NZ_CP071090.1"/>
</dbReference>
<proteinExistence type="predicted"/>
<name>A0ABX7NWV3_9BACT</name>
<sequence>MTIAIRSGMSPRTPILLSLLPALLLAFDARADMKLPEGETYFSVGPLFSFSGRSHEEEKQLGLGVEATLNFVDKLGALGAFAQVQLMDGQSNGQYARLCGGLQGTLLFLGMELGLMHETADRNHVATTGLHLAPYVAFVFGSLGVRFGIPLTGPGTTGPGGQEKPRHGSEVGLVLTLKLPFQVDGPGGITPLGR</sequence>
<organism evidence="1 2">
    <name type="scientific">Pyxidicoccus parkwayensis</name>
    <dbReference type="NCBI Taxonomy" id="2813578"/>
    <lineage>
        <taxon>Bacteria</taxon>
        <taxon>Pseudomonadati</taxon>
        <taxon>Myxococcota</taxon>
        <taxon>Myxococcia</taxon>
        <taxon>Myxococcales</taxon>
        <taxon>Cystobacterineae</taxon>
        <taxon>Myxococcaceae</taxon>
        <taxon>Pyxidicoccus</taxon>
    </lineage>
</organism>
<dbReference type="Proteomes" id="UP000662747">
    <property type="component" value="Chromosome"/>
</dbReference>
<gene>
    <name evidence="1" type="ORF">JY651_50755</name>
</gene>
<evidence type="ECO:0000313" key="1">
    <source>
        <dbReference type="EMBL" id="QSQ23270.1"/>
    </source>
</evidence>
<reference evidence="1 2" key="1">
    <citation type="submission" date="2021-02" db="EMBL/GenBank/DDBJ databases">
        <title>De Novo genome assembly of isolated myxobacteria.</title>
        <authorList>
            <person name="Stevens D.C."/>
        </authorList>
    </citation>
    <scope>NUCLEOTIDE SEQUENCE [LARGE SCALE GENOMIC DNA]</scope>
    <source>
        <strain evidence="2">SCPEA02</strain>
    </source>
</reference>
<accession>A0ABX7NWV3</accession>
<keyword evidence="2" id="KW-1185">Reference proteome</keyword>
<protein>
    <recommendedName>
        <fullName evidence="3">Outer membrane protein beta-barrel domain-containing protein</fullName>
    </recommendedName>
</protein>